<evidence type="ECO:0000256" key="1">
    <source>
        <dbReference type="SAM" id="SignalP"/>
    </source>
</evidence>
<dbReference type="RefSeq" id="WP_149074321.1">
    <property type="nucleotide sequence ID" value="NZ_CP043329.1"/>
</dbReference>
<proteinExistence type="predicted"/>
<dbReference type="EMBL" id="CP043329">
    <property type="protein sequence ID" value="QEK51303.1"/>
    <property type="molecule type" value="Genomic_DNA"/>
</dbReference>
<sequence>MKIFTVFVFLIISFSLNAQTADVLKGKWIFKKALNKGIDARGRKDLNAHVIDKMSLEFKSNSAFTGYILGQNMVGKWALSKDSKALILNASGEKMEFEILKLTETELILKIGLGIFLMSKI</sequence>
<keyword evidence="3" id="KW-1185">Reference proteome</keyword>
<evidence type="ECO:0000313" key="3">
    <source>
        <dbReference type="Proteomes" id="UP000323653"/>
    </source>
</evidence>
<dbReference type="KEGG" id="pej:FYC62_06210"/>
<protein>
    <recommendedName>
        <fullName evidence="4">Lipocalin-like domain-containing protein</fullName>
    </recommendedName>
</protein>
<feature type="signal peptide" evidence="1">
    <location>
        <begin position="1"/>
        <end position="20"/>
    </location>
</feature>
<name>A0A5C0VHJ8_9SPHI</name>
<dbReference type="Proteomes" id="UP000323653">
    <property type="component" value="Chromosome"/>
</dbReference>
<dbReference type="AlphaFoldDB" id="A0A5C0VHJ8"/>
<feature type="chain" id="PRO_5022843001" description="Lipocalin-like domain-containing protein" evidence="1">
    <location>
        <begin position="21"/>
        <end position="121"/>
    </location>
</feature>
<accession>A0A5C0VHJ8</accession>
<evidence type="ECO:0008006" key="4">
    <source>
        <dbReference type="Google" id="ProtNLM"/>
    </source>
</evidence>
<organism evidence="2 3">
    <name type="scientific">Pedobacter aquae</name>
    <dbReference type="NCBI Taxonomy" id="2605747"/>
    <lineage>
        <taxon>Bacteria</taxon>
        <taxon>Pseudomonadati</taxon>
        <taxon>Bacteroidota</taxon>
        <taxon>Sphingobacteriia</taxon>
        <taxon>Sphingobacteriales</taxon>
        <taxon>Sphingobacteriaceae</taxon>
        <taxon>Pedobacter</taxon>
    </lineage>
</organism>
<gene>
    <name evidence="2" type="ORF">FYC62_06210</name>
</gene>
<evidence type="ECO:0000313" key="2">
    <source>
        <dbReference type="EMBL" id="QEK51303.1"/>
    </source>
</evidence>
<reference evidence="2 3" key="1">
    <citation type="submission" date="2019-08" db="EMBL/GenBank/DDBJ databases">
        <title>Pedobacter sp. nov., isolated from Han river, South Korea.</title>
        <authorList>
            <person name="Lee D.-H."/>
            <person name="Kim Y.-S."/>
            <person name="Hwang E.-M."/>
            <person name="Le Tran T.C."/>
            <person name="Cha C.-J."/>
        </authorList>
    </citation>
    <scope>NUCLEOTIDE SEQUENCE [LARGE SCALE GENOMIC DNA]</scope>
    <source>
        <strain evidence="2 3">CJ43</strain>
    </source>
</reference>
<keyword evidence="1" id="KW-0732">Signal</keyword>